<comment type="caution">
    <text evidence="3">The sequence shown here is derived from an EMBL/GenBank/DDBJ whole genome shotgun (WGS) entry which is preliminary data.</text>
</comment>
<evidence type="ECO:0000313" key="3">
    <source>
        <dbReference type="EMBL" id="MFC7185587.1"/>
    </source>
</evidence>
<name>A0ABD5Y9L4_9EURY</name>
<feature type="transmembrane region" description="Helical" evidence="1">
    <location>
        <begin position="20"/>
        <end position="37"/>
    </location>
</feature>
<gene>
    <name evidence="3" type="ORF">ACFQMK_01470</name>
</gene>
<dbReference type="Proteomes" id="UP001596390">
    <property type="component" value="Unassembled WGS sequence"/>
</dbReference>
<sequence length="281" mass="28454">MAALHALRPAVGGIARNPVLLLVTALYGLAQAPSFFVPPTQPILSAIVSLATFGVVVLALPFVQGGLLGMASEAVAGRTRLGTLVAEGTDNYLALLLAYFVLLAINLAFGFVAFVGGLVVVVGGAASMPTGAPGAGIDPTLLGLLAVVGGGLLLAYLLVTFLVQFYAHAIVLDDAELVDGFRRSVGLVRSNLLSVLGYTLILLVGSVVFGTLAAVASILLAPRPAGAAATPFADLASVEPTLPVLVVAGVAYLLLTSAFAAFYATYSVAFYESTRPEAGPG</sequence>
<keyword evidence="4" id="KW-1185">Reference proteome</keyword>
<evidence type="ECO:0000256" key="1">
    <source>
        <dbReference type="SAM" id="Phobius"/>
    </source>
</evidence>
<feature type="domain" description="DUF7847" evidence="2">
    <location>
        <begin position="1"/>
        <end position="273"/>
    </location>
</feature>
<evidence type="ECO:0000313" key="4">
    <source>
        <dbReference type="Proteomes" id="UP001596390"/>
    </source>
</evidence>
<proteinExistence type="predicted"/>
<feature type="transmembrane region" description="Helical" evidence="1">
    <location>
        <begin position="141"/>
        <end position="163"/>
    </location>
</feature>
<dbReference type="InterPro" id="IPR057169">
    <property type="entry name" value="DUF7847"/>
</dbReference>
<feature type="transmembrane region" description="Helical" evidence="1">
    <location>
        <begin position="43"/>
        <end position="71"/>
    </location>
</feature>
<keyword evidence="1" id="KW-0472">Membrane</keyword>
<evidence type="ECO:0000259" key="2">
    <source>
        <dbReference type="Pfam" id="PF25231"/>
    </source>
</evidence>
<dbReference type="AlphaFoldDB" id="A0ABD5Y9L4"/>
<keyword evidence="1" id="KW-0812">Transmembrane</keyword>
<protein>
    <recommendedName>
        <fullName evidence="2">DUF7847 domain-containing protein</fullName>
    </recommendedName>
</protein>
<reference evidence="3 4" key="1">
    <citation type="journal article" date="2019" name="Int. J. Syst. Evol. Microbiol.">
        <title>The Global Catalogue of Microorganisms (GCM) 10K type strain sequencing project: providing services to taxonomists for standard genome sequencing and annotation.</title>
        <authorList>
            <consortium name="The Broad Institute Genomics Platform"/>
            <consortium name="The Broad Institute Genome Sequencing Center for Infectious Disease"/>
            <person name="Wu L."/>
            <person name="Ma J."/>
        </authorList>
    </citation>
    <scope>NUCLEOTIDE SEQUENCE [LARGE SCALE GENOMIC DNA]</scope>
    <source>
        <strain evidence="3 4">Q85</strain>
    </source>
</reference>
<dbReference type="Pfam" id="PF25231">
    <property type="entry name" value="DUF7847"/>
    <property type="match status" value="1"/>
</dbReference>
<feature type="transmembrane region" description="Helical" evidence="1">
    <location>
        <begin position="192"/>
        <end position="221"/>
    </location>
</feature>
<dbReference type="EMBL" id="JBHSZZ010000006">
    <property type="protein sequence ID" value="MFC7185587.1"/>
    <property type="molecule type" value="Genomic_DNA"/>
</dbReference>
<keyword evidence="1" id="KW-1133">Transmembrane helix</keyword>
<organism evidence="3 4">
    <name type="scientific">Halorubrum yunnanense</name>
    <dbReference type="NCBI Taxonomy" id="1526162"/>
    <lineage>
        <taxon>Archaea</taxon>
        <taxon>Methanobacteriati</taxon>
        <taxon>Methanobacteriota</taxon>
        <taxon>Stenosarchaea group</taxon>
        <taxon>Halobacteria</taxon>
        <taxon>Halobacteriales</taxon>
        <taxon>Haloferacaceae</taxon>
        <taxon>Halorubrum</taxon>
    </lineage>
</organism>
<dbReference type="RefSeq" id="WP_267662570.1">
    <property type="nucleotide sequence ID" value="NZ_JAODIX010000006.1"/>
</dbReference>
<accession>A0ABD5Y9L4</accession>
<feature type="transmembrane region" description="Helical" evidence="1">
    <location>
        <begin position="92"/>
        <end position="121"/>
    </location>
</feature>
<feature type="transmembrane region" description="Helical" evidence="1">
    <location>
        <begin position="241"/>
        <end position="266"/>
    </location>
</feature>